<name>A0AAW2FCF1_9HYME</name>
<reference evidence="3 4" key="1">
    <citation type="submission" date="2023-03" db="EMBL/GenBank/DDBJ databases">
        <title>High recombination rates correlate with genetic variation in Cardiocondyla obscurior ants.</title>
        <authorList>
            <person name="Errbii M."/>
        </authorList>
    </citation>
    <scope>NUCLEOTIDE SEQUENCE [LARGE SCALE GENOMIC DNA]</scope>
    <source>
        <strain evidence="3">Alpha-2009</strain>
        <tissue evidence="3">Whole body</tissue>
    </source>
</reference>
<keyword evidence="2" id="KW-0732">Signal</keyword>
<sequence length="89" mass="9553">MIKLFLVTLLCVAVLADPPNPVDGFNQMMQKAREMAEQGANMMTSMSGGSPLVRRAASSSMLAQNQMGPPQGPPPRPPNGQQSEQNNQE</sequence>
<keyword evidence="4" id="KW-1185">Reference proteome</keyword>
<feature type="chain" id="PRO_5043934973" evidence="2">
    <location>
        <begin position="17"/>
        <end position="89"/>
    </location>
</feature>
<comment type="caution">
    <text evidence="3">The sequence shown here is derived from an EMBL/GenBank/DDBJ whole genome shotgun (WGS) entry which is preliminary data.</text>
</comment>
<evidence type="ECO:0000313" key="3">
    <source>
        <dbReference type="EMBL" id="KAL0111627.1"/>
    </source>
</evidence>
<feature type="signal peptide" evidence="2">
    <location>
        <begin position="1"/>
        <end position="16"/>
    </location>
</feature>
<dbReference type="AlphaFoldDB" id="A0AAW2FCF1"/>
<dbReference type="Proteomes" id="UP001430953">
    <property type="component" value="Unassembled WGS sequence"/>
</dbReference>
<evidence type="ECO:0000256" key="2">
    <source>
        <dbReference type="SAM" id="SignalP"/>
    </source>
</evidence>
<gene>
    <name evidence="3" type="ORF">PUN28_013070</name>
</gene>
<feature type="region of interest" description="Disordered" evidence="1">
    <location>
        <begin position="42"/>
        <end position="89"/>
    </location>
</feature>
<protein>
    <submittedName>
        <fullName evidence="3">Uncharacterized protein</fullName>
    </submittedName>
</protein>
<proteinExistence type="predicted"/>
<evidence type="ECO:0000256" key="1">
    <source>
        <dbReference type="SAM" id="MobiDB-lite"/>
    </source>
</evidence>
<evidence type="ECO:0000313" key="4">
    <source>
        <dbReference type="Proteomes" id="UP001430953"/>
    </source>
</evidence>
<organism evidence="3 4">
    <name type="scientific">Cardiocondyla obscurior</name>
    <dbReference type="NCBI Taxonomy" id="286306"/>
    <lineage>
        <taxon>Eukaryota</taxon>
        <taxon>Metazoa</taxon>
        <taxon>Ecdysozoa</taxon>
        <taxon>Arthropoda</taxon>
        <taxon>Hexapoda</taxon>
        <taxon>Insecta</taxon>
        <taxon>Pterygota</taxon>
        <taxon>Neoptera</taxon>
        <taxon>Endopterygota</taxon>
        <taxon>Hymenoptera</taxon>
        <taxon>Apocrita</taxon>
        <taxon>Aculeata</taxon>
        <taxon>Formicoidea</taxon>
        <taxon>Formicidae</taxon>
        <taxon>Myrmicinae</taxon>
        <taxon>Cardiocondyla</taxon>
    </lineage>
</organism>
<accession>A0AAW2FCF1</accession>
<dbReference type="EMBL" id="JADYXP020000013">
    <property type="protein sequence ID" value="KAL0111627.1"/>
    <property type="molecule type" value="Genomic_DNA"/>
</dbReference>